<keyword evidence="1" id="KW-0472">Membrane</keyword>
<evidence type="ECO:0000313" key="3">
    <source>
        <dbReference type="EMBL" id="MCU7379825.1"/>
    </source>
</evidence>
<dbReference type="RefSeq" id="WP_253020857.1">
    <property type="nucleotide sequence ID" value="NZ_JAOSHN010000006.1"/>
</dbReference>
<keyword evidence="1" id="KW-0812">Transmembrane</keyword>
<dbReference type="Pfam" id="PF14285">
    <property type="entry name" value="DUF4367"/>
    <property type="match status" value="1"/>
</dbReference>
<gene>
    <name evidence="3" type="ORF">OBO34_15880</name>
</gene>
<proteinExistence type="predicted"/>
<sequence>MGTGKRAYTHEERVKMIQQTAEDYYQKQAGNPSPLNRSFIEMEKETGKRSRRIKRYSAIAAAVLLVVLLGNTISMIAFDDSVYGDKGLLHRIYKSATGLSTDEQDEALLENEVAETVSSITINSMDDIEGAIDFAEGNLYVPQYIPDGFQLESLIVEQSQFGDFTAEYTFKNGEKQLSLIEMANSDDDSTVNASGDGDLIRLKDRILYVQDEDSNGDRYIDVITEESVMQMLGKVSREEGIKFAKGLKRCK</sequence>
<feature type="domain" description="DUF4367" evidence="2">
    <location>
        <begin position="140"/>
        <end position="246"/>
    </location>
</feature>
<organism evidence="3 4">
    <name type="scientific">Hominibacterium faecale</name>
    <dbReference type="NCBI Taxonomy" id="2839743"/>
    <lineage>
        <taxon>Bacteria</taxon>
        <taxon>Bacillati</taxon>
        <taxon>Bacillota</taxon>
        <taxon>Clostridia</taxon>
        <taxon>Peptostreptococcales</taxon>
        <taxon>Anaerovoracaceae</taxon>
        <taxon>Hominibacterium</taxon>
    </lineage>
</organism>
<comment type="caution">
    <text evidence="3">The sequence shown here is derived from an EMBL/GenBank/DDBJ whole genome shotgun (WGS) entry which is preliminary data.</text>
</comment>
<dbReference type="EMBL" id="JAOSHN010000006">
    <property type="protein sequence ID" value="MCU7379825.1"/>
    <property type="molecule type" value="Genomic_DNA"/>
</dbReference>
<name>A0A9J6QRF0_9FIRM</name>
<accession>A0A9J6QRF0</accession>
<evidence type="ECO:0000313" key="4">
    <source>
        <dbReference type="Proteomes" id="UP001065549"/>
    </source>
</evidence>
<dbReference type="InterPro" id="IPR025377">
    <property type="entry name" value="DUF4367"/>
</dbReference>
<evidence type="ECO:0000256" key="1">
    <source>
        <dbReference type="SAM" id="Phobius"/>
    </source>
</evidence>
<dbReference type="AlphaFoldDB" id="A0A9J6QRF0"/>
<feature type="transmembrane region" description="Helical" evidence="1">
    <location>
        <begin position="58"/>
        <end position="78"/>
    </location>
</feature>
<dbReference type="Proteomes" id="UP001065549">
    <property type="component" value="Unassembled WGS sequence"/>
</dbReference>
<protein>
    <submittedName>
        <fullName evidence="3">DUF4367 domain-containing protein</fullName>
    </submittedName>
</protein>
<keyword evidence="1" id="KW-1133">Transmembrane helix</keyword>
<reference evidence="3" key="1">
    <citation type="submission" date="2022-09" db="EMBL/GenBank/DDBJ databases">
        <title>Culturomic study of gut microbiota in children with autism spectrum disorder.</title>
        <authorList>
            <person name="Efimov B.A."/>
            <person name="Chaplin A.V."/>
            <person name="Sokolova S.R."/>
            <person name="Pikina A.P."/>
            <person name="Korzhanova M."/>
            <person name="Belova V."/>
            <person name="Korostin D."/>
        </authorList>
    </citation>
    <scope>NUCLEOTIDE SEQUENCE</scope>
    <source>
        <strain evidence="3">ASD5510</strain>
    </source>
</reference>
<evidence type="ECO:0000259" key="2">
    <source>
        <dbReference type="Pfam" id="PF14285"/>
    </source>
</evidence>
<keyword evidence="4" id="KW-1185">Reference proteome</keyword>